<comment type="caution">
    <text evidence="2">The sequence shown here is derived from an EMBL/GenBank/DDBJ whole genome shotgun (WGS) entry which is preliminary data.</text>
</comment>
<accession>A0A9D1V6X9</accession>
<keyword evidence="1" id="KW-0472">Membrane</keyword>
<reference evidence="2" key="2">
    <citation type="submission" date="2021-04" db="EMBL/GenBank/DDBJ databases">
        <authorList>
            <person name="Gilroy R."/>
        </authorList>
    </citation>
    <scope>NUCLEOTIDE SEQUENCE</scope>
    <source>
        <strain evidence="2">811</strain>
    </source>
</reference>
<keyword evidence="1" id="KW-1133">Transmembrane helix</keyword>
<feature type="transmembrane region" description="Helical" evidence="1">
    <location>
        <begin position="165"/>
        <end position="188"/>
    </location>
</feature>
<dbReference type="EMBL" id="DXFX01000029">
    <property type="protein sequence ID" value="HIX07250.1"/>
    <property type="molecule type" value="Genomic_DNA"/>
</dbReference>
<sequence>MHILKKIGWEILEYLRRALTPFVIKVMFGMTMFVLLLIENVQLRMVLMFVLLACDCILSFVLFRSAGEQAYKMKQAGILSREQRPVGSAGAQGVYRPCKEYRPYKGFVIAAVSCLVGIVLILVSALGNSLGARLALMFLYGWAYAPVASFYMIEAVSKVDVIPLSSVWFTFILFGVYLIIAGVGYILGGQKEKMRLFMLERSAQAVESGKSRRSLNDEGERKR</sequence>
<evidence type="ECO:0000256" key="1">
    <source>
        <dbReference type="SAM" id="Phobius"/>
    </source>
</evidence>
<protein>
    <submittedName>
        <fullName evidence="2">Uncharacterized protein</fullName>
    </submittedName>
</protein>
<dbReference type="AlphaFoldDB" id="A0A9D1V6X9"/>
<proteinExistence type="predicted"/>
<organism evidence="2 3">
    <name type="scientific">Candidatus Borkfalkia faecipullorum</name>
    <dbReference type="NCBI Taxonomy" id="2838510"/>
    <lineage>
        <taxon>Bacteria</taxon>
        <taxon>Bacillati</taxon>
        <taxon>Bacillota</taxon>
        <taxon>Clostridia</taxon>
        <taxon>Christensenellales</taxon>
        <taxon>Christensenellaceae</taxon>
        <taxon>Candidatus Borkfalkia</taxon>
    </lineage>
</organism>
<keyword evidence="1" id="KW-0812">Transmembrane</keyword>
<feature type="transmembrane region" description="Helical" evidence="1">
    <location>
        <begin position="45"/>
        <end position="63"/>
    </location>
</feature>
<dbReference type="Proteomes" id="UP000824204">
    <property type="component" value="Unassembled WGS sequence"/>
</dbReference>
<evidence type="ECO:0000313" key="3">
    <source>
        <dbReference type="Proteomes" id="UP000824204"/>
    </source>
</evidence>
<feature type="transmembrane region" description="Helical" evidence="1">
    <location>
        <begin position="18"/>
        <end position="38"/>
    </location>
</feature>
<gene>
    <name evidence="2" type="ORF">H9741_02130</name>
</gene>
<evidence type="ECO:0000313" key="2">
    <source>
        <dbReference type="EMBL" id="HIX07250.1"/>
    </source>
</evidence>
<name>A0A9D1V6X9_9FIRM</name>
<feature type="transmembrane region" description="Helical" evidence="1">
    <location>
        <begin position="107"/>
        <end position="127"/>
    </location>
</feature>
<reference evidence="2" key="1">
    <citation type="journal article" date="2021" name="PeerJ">
        <title>Extensive microbial diversity within the chicken gut microbiome revealed by metagenomics and culture.</title>
        <authorList>
            <person name="Gilroy R."/>
            <person name="Ravi A."/>
            <person name="Getino M."/>
            <person name="Pursley I."/>
            <person name="Horton D.L."/>
            <person name="Alikhan N.F."/>
            <person name="Baker D."/>
            <person name="Gharbi K."/>
            <person name="Hall N."/>
            <person name="Watson M."/>
            <person name="Adriaenssens E.M."/>
            <person name="Foster-Nyarko E."/>
            <person name="Jarju S."/>
            <person name="Secka A."/>
            <person name="Antonio M."/>
            <person name="Oren A."/>
            <person name="Chaudhuri R.R."/>
            <person name="La Ragione R."/>
            <person name="Hildebrand F."/>
            <person name="Pallen M.J."/>
        </authorList>
    </citation>
    <scope>NUCLEOTIDE SEQUENCE</scope>
    <source>
        <strain evidence="2">811</strain>
    </source>
</reference>
<feature type="transmembrane region" description="Helical" evidence="1">
    <location>
        <begin position="134"/>
        <end position="153"/>
    </location>
</feature>